<dbReference type="InterPro" id="IPR029432">
    <property type="entry name" value="Gp28/Gp37-like_dom"/>
</dbReference>
<name>A0A345KQ15_9CAUD</name>
<gene>
    <name evidence="2" type="primary">17</name>
    <name evidence="2" type="ORF">SEA_SKETCHMEX_17</name>
</gene>
<protein>
    <submittedName>
        <fullName evidence="2">Minor tail protein</fullName>
    </submittedName>
</protein>
<dbReference type="Proteomes" id="UP000259635">
    <property type="component" value="Segment"/>
</dbReference>
<evidence type="ECO:0000313" key="3">
    <source>
        <dbReference type="Proteomes" id="UP000259635"/>
    </source>
</evidence>
<proteinExistence type="predicted"/>
<accession>A0A345KQ15</accession>
<organism evidence="2 3">
    <name type="scientific">Gordonia phage SketchMex</name>
    <dbReference type="NCBI Taxonomy" id="2250418"/>
    <lineage>
        <taxon>Viruses</taxon>
        <taxon>Duplodnaviria</taxon>
        <taxon>Heunggongvirae</taxon>
        <taxon>Uroviricota</taxon>
        <taxon>Caudoviricetes</taxon>
        <taxon>Emalynvirus</taxon>
        <taxon>Emalynvirus troje</taxon>
    </lineage>
</organism>
<evidence type="ECO:0000313" key="2">
    <source>
        <dbReference type="EMBL" id="AXH45117.1"/>
    </source>
</evidence>
<dbReference type="Pfam" id="PF14594">
    <property type="entry name" value="Sipho_Gp37"/>
    <property type="match status" value="1"/>
</dbReference>
<sequence>MVTTPTITDWAAECEAIWQATLDREREYEQIRKQDQLIRIWDGDYNLKHVITDYYSTDFNPLDGDTGTHEIVLPWEDPCAQWAFNEEQRIANGEKQIINVTCDYVGARISGRLSQLTVDTDEYGRQRVTMTFEDDYETLKGYDVWSNPFLPAAFQFPRVFILPGPLRWVLKTTLFLQVLREQTNLWSLPDDPMDLGSFASGFSMSNWMVLINPTSLIEDLAAGSIWGVACSRWKNFHDMQKPMTEDAEYSWKLRRFLKGDPVPEWCQALGFEPAHGALIVDLVDESGTYVGTSHGGTMFDGLFRTIGDFTEDFIETDYVALTDDEIPDEYKEASPFARFTRKERPFVVYSPDMPSVKSMQYLYKPAKFIQINTGGHSMPGVNEAISAGIQALGDIIGNQLQIGSIGGSIDTLLKPFYEDTVLAWMSVKLLMRSMKQGKSRLFEYFQEGADKAYTISAMMVMRTGVWATRTIRQDTIEITDGGPWLLGDQGVGHFWLSSRVGAMVPGDTRKQIYMDRVRGLKLHQERGQRPRFDITIGDNTADEDPATAAWGRIESLISSVKDLGVF</sequence>
<evidence type="ECO:0000259" key="1">
    <source>
        <dbReference type="Pfam" id="PF14594"/>
    </source>
</evidence>
<dbReference type="EMBL" id="MH450132">
    <property type="protein sequence ID" value="AXH45117.1"/>
    <property type="molecule type" value="Genomic_DNA"/>
</dbReference>
<reference evidence="2 3" key="1">
    <citation type="submission" date="2018-06" db="EMBL/GenBank/DDBJ databases">
        <authorList>
            <person name="Askins J.L."/>
            <person name="Jones G.C."/>
            <person name="Pennington B.T."/>
            <person name="David R."/>
            <person name="Bowman H."/>
            <person name="Brownlee C.M."/>
            <person name="Davis H.K."/>
            <person name="Edmondson E.M."/>
            <person name="Edwards S.L."/>
            <person name="Gills J.R."/>
            <person name="Haberman K.L."/>
            <person name="Jacobs K.R."/>
            <person name="Livingston L.W."/>
            <person name="Masengale M.E."/>
            <person name="Morrison C.M."/>
            <person name="Mullins A.M."/>
            <person name="Pate M.D."/>
            <person name="Pickard K.N."/>
            <person name="Rainwater D.R."/>
            <person name="Studdard A.C."/>
            <person name="Walker A.L."/>
            <person name="Wooten L.C."/>
            <person name="Plymale R.C."/>
            <person name="Reyna N.S."/>
            <person name="Garlena R.A."/>
            <person name="Russell D.A."/>
            <person name="Pope W.H."/>
            <person name="Jacobs-Sera D."/>
            <person name="Hendrix R.W."/>
            <person name="Hatfull G.F."/>
        </authorList>
    </citation>
    <scope>NUCLEOTIDE SEQUENCE [LARGE SCALE GENOMIC DNA]</scope>
</reference>
<feature type="domain" description="Gp28/Gp37-like" evidence="1">
    <location>
        <begin position="38"/>
        <end position="538"/>
    </location>
</feature>